<evidence type="ECO:0000256" key="1">
    <source>
        <dbReference type="SAM" id="Phobius"/>
    </source>
</evidence>
<feature type="transmembrane region" description="Helical" evidence="1">
    <location>
        <begin position="128"/>
        <end position="154"/>
    </location>
</feature>
<proteinExistence type="predicted"/>
<evidence type="ECO:0000313" key="3">
    <source>
        <dbReference type="Proteomes" id="UP000507954"/>
    </source>
</evidence>
<sequence length="248" mass="26946">MKRENILLFGATGTIALGLVHADIARVIEELAHARREEAIAISILVTLPLLPFALAVTHICAGMRIHWLAASTLYPLIVLLGTLISLVNALVNSAVPSLSMWHGMALSFGLASSICLVSSAQSKDVRLYFGWVPMGLASLAGLWSLLTAGLVVLSSTATVGGQPFCIVREEQSGEVAGLADVRGFSLYATHTERGIIHDFHAVLVVEGREQDYNWSYTRLRFVETDHHTAAMKRCTPVQHFWSDVAPF</sequence>
<dbReference type="Proteomes" id="UP000507954">
    <property type="component" value="Unassembled WGS sequence"/>
</dbReference>
<evidence type="ECO:0000313" key="2">
    <source>
        <dbReference type="EMBL" id="VTZ60980.1"/>
    </source>
</evidence>
<dbReference type="EMBL" id="CABFNB010000087">
    <property type="protein sequence ID" value="VTZ60980.1"/>
    <property type="molecule type" value="Genomic_DNA"/>
</dbReference>
<keyword evidence="1" id="KW-1133">Transmembrane helix</keyword>
<reference evidence="2 3" key="1">
    <citation type="submission" date="2019-06" db="EMBL/GenBank/DDBJ databases">
        <authorList>
            <person name="Le Quere A."/>
            <person name="Colella S."/>
        </authorList>
    </citation>
    <scope>NUCLEOTIDE SEQUENCE [LARGE SCALE GENOMIC DNA]</scope>
    <source>
        <strain evidence="2">EmedicaeMD41</strain>
    </source>
</reference>
<protein>
    <recommendedName>
        <fullName evidence="4">Transmembrane protein</fullName>
    </recommendedName>
</protein>
<gene>
    <name evidence="2" type="ORF">EMEDMD4_220098</name>
</gene>
<organism evidence="2 3">
    <name type="scientific">Sinorhizobium medicae</name>
    <dbReference type="NCBI Taxonomy" id="110321"/>
    <lineage>
        <taxon>Bacteria</taxon>
        <taxon>Pseudomonadati</taxon>
        <taxon>Pseudomonadota</taxon>
        <taxon>Alphaproteobacteria</taxon>
        <taxon>Hyphomicrobiales</taxon>
        <taxon>Rhizobiaceae</taxon>
        <taxon>Sinorhizobium/Ensifer group</taxon>
        <taxon>Sinorhizobium</taxon>
    </lineage>
</organism>
<feature type="transmembrane region" description="Helical" evidence="1">
    <location>
        <begin position="102"/>
        <end position="121"/>
    </location>
</feature>
<keyword evidence="1" id="KW-0812">Transmembrane</keyword>
<feature type="transmembrane region" description="Helical" evidence="1">
    <location>
        <begin position="38"/>
        <end position="62"/>
    </location>
</feature>
<feature type="transmembrane region" description="Helical" evidence="1">
    <location>
        <begin position="74"/>
        <end position="96"/>
    </location>
</feature>
<dbReference type="AlphaFoldDB" id="A0A508WTX3"/>
<keyword evidence="1" id="KW-0472">Membrane</keyword>
<evidence type="ECO:0008006" key="4">
    <source>
        <dbReference type="Google" id="ProtNLM"/>
    </source>
</evidence>
<accession>A0A508WTX3</accession>
<dbReference type="RefSeq" id="WP_018208168.1">
    <property type="nucleotide sequence ID" value="NZ_CABFNB010000087.1"/>
</dbReference>
<name>A0A508WTX3_9HYPH</name>